<protein>
    <recommendedName>
        <fullName evidence="3">Methyltransferase type 11 domain-containing protein</fullName>
    </recommendedName>
</protein>
<dbReference type="EMBL" id="KV878337">
    <property type="protein sequence ID" value="OJJ50094.1"/>
    <property type="molecule type" value="Genomic_DNA"/>
</dbReference>
<dbReference type="PANTHER" id="PTHR45036">
    <property type="entry name" value="METHYLTRANSFERASE LIKE 7B"/>
    <property type="match status" value="1"/>
</dbReference>
<dbReference type="InterPro" id="IPR052356">
    <property type="entry name" value="Thiol_S-MT"/>
</dbReference>
<evidence type="ECO:0008006" key="3">
    <source>
        <dbReference type="Google" id="ProtNLM"/>
    </source>
</evidence>
<dbReference type="OrthoDB" id="540004at2759"/>
<accession>A0A1L9SSK8</accession>
<dbReference type="AlphaFoldDB" id="A0A1L9SSK8"/>
<dbReference type="Gene3D" id="3.40.50.150">
    <property type="entry name" value="Vaccinia Virus protein VP39"/>
    <property type="match status" value="1"/>
</dbReference>
<dbReference type="SUPFAM" id="SSF53335">
    <property type="entry name" value="S-adenosyl-L-methionine-dependent methyltransferases"/>
    <property type="match status" value="1"/>
</dbReference>
<dbReference type="Proteomes" id="UP000184188">
    <property type="component" value="Unassembled WGS sequence"/>
</dbReference>
<evidence type="ECO:0000313" key="2">
    <source>
        <dbReference type="Proteomes" id="UP000184188"/>
    </source>
</evidence>
<gene>
    <name evidence="1" type="ORF">ASPZODRAFT_89928</name>
</gene>
<dbReference type="PANTHER" id="PTHR45036:SF1">
    <property type="entry name" value="METHYLTRANSFERASE LIKE 7A"/>
    <property type="match status" value="1"/>
</dbReference>
<dbReference type="GeneID" id="34616841"/>
<name>A0A1L9SSK8_9EURO</name>
<proteinExistence type="predicted"/>
<reference evidence="2" key="1">
    <citation type="journal article" date="2017" name="Genome Biol.">
        <title>Comparative genomics reveals high biological diversity and specific adaptations in the industrially and medically important fungal genus Aspergillus.</title>
        <authorList>
            <person name="de Vries R.P."/>
            <person name="Riley R."/>
            <person name="Wiebenga A."/>
            <person name="Aguilar-Osorio G."/>
            <person name="Amillis S."/>
            <person name="Uchima C.A."/>
            <person name="Anderluh G."/>
            <person name="Asadollahi M."/>
            <person name="Askin M."/>
            <person name="Barry K."/>
            <person name="Battaglia E."/>
            <person name="Bayram O."/>
            <person name="Benocci T."/>
            <person name="Braus-Stromeyer S.A."/>
            <person name="Caldana C."/>
            <person name="Canovas D."/>
            <person name="Cerqueira G.C."/>
            <person name="Chen F."/>
            <person name="Chen W."/>
            <person name="Choi C."/>
            <person name="Clum A."/>
            <person name="Dos Santos R.A."/>
            <person name="Damasio A.R."/>
            <person name="Diallinas G."/>
            <person name="Emri T."/>
            <person name="Fekete E."/>
            <person name="Flipphi M."/>
            <person name="Freyberg S."/>
            <person name="Gallo A."/>
            <person name="Gournas C."/>
            <person name="Habgood R."/>
            <person name="Hainaut M."/>
            <person name="Harispe M.L."/>
            <person name="Henrissat B."/>
            <person name="Hilden K.S."/>
            <person name="Hope R."/>
            <person name="Hossain A."/>
            <person name="Karabika E."/>
            <person name="Karaffa L."/>
            <person name="Karanyi Z."/>
            <person name="Krasevec N."/>
            <person name="Kuo A."/>
            <person name="Kusch H."/>
            <person name="LaButti K."/>
            <person name="Lagendijk E.L."/>
            <person name="Lapidus A."/>
            <person name="Levasseur A."/>
            <person name="Lindquist E."/>
            <person name="Lipzen A."/>
            <person name="Logrieco A.F."/>
            <person name="MacCabe A."/>
            <person name="Maekelae M.R."/>
            <person name="Malavazi I."/>
            <person name="Melin P."/>
            <person name="Meyer V."/>
            <person name="Mielnichuk N."/>
            <person name="Miskei M."/>
            <person name="Molnar A.P."/>
            <person name="Mule G."/>
            <person name="Ngan C.Y."/>
            <person name="Orejas M."/>
            <person name="Orosz E."/>
            <person name="Ouedraogo J.P."/>
            <person name="Overkamp K.M."/>
            <person name="Park H.-S."/>
            <person name="Perrone G."/>
            <person name="Piumi F."/>
            <person name="Punt P.J."/>
            <person name="Ram A.F."/>
            <person name="Ramon A."/>
            <person name="Rauscher S."/>
            <person name="Record E."/>
            <person name="Riano-Pachon D.M."/>
            <person name="Robert V."/>
            <person name="Roehrig J."/>
            <person name="Ruller R."/>
            <person name="Salamov A."/>
            <person name="Salih N.S."/>
            <person name="Samson R.A."/>
            <person name="Sandor E."/>
            <person name="Sanguinetti M."/>
            <person name="Schuetze T."/>
            <person name="Sepcic K."/>
            <person name="Shelest E."/>
            <person name="Sherlock G."/>
            <person name="Sophianopoulou V."/>
            <person name="Squina F.M."/>
            <person name="Sun H."/>
            <person name="Susca A."/>
            <person name="Todd R.B."/>
            <person name="Tsang A."/>
            <person name="Unkles S.E."/>
            <person name="van de Wiele N."/>
            <person name="van Rossen-Uffink D."/>
            <person name="Oliveira J.V."/>
            <person name="Vesth T.C."/>
            <person name="Visser J."/>
            <person name="Yu J.-H."/>
            <person name="Zhou M."/>
            <person name="Andersen M.R."/>
            <person name="Archer D.B."/>
            <person name="Baker S.E."/>
            <person name="Benoit I."/>
            <person name="Brakhage A.A."/>
            <person name="Braus G.H."/>
            <person name="Fischer R."/>
            <person name="Frisvad J.C."/>
            <person name="Goldman G.H."/>
            <person name="Houbraken J."/>
            <person name="Oakley B."/>
            <person name="Pocsi I."/>
            <person name="Scazzocchio C."/>
            <person name="Seiboth B."/>
            <person name="vanKuyk P.A."/>
            <person name="Wortman J."/>
            <person name="Dyer P.S."/>
            <person name="Grigoriev I.V."/>
        </authorList>
    </citation>
    <scope>NUCLEOTIDE SEQUENCE [LARGE SCALE GENOMIC DNA]</scope>
    <source>
        <strain evidence="2">CBS 506.65</strain>
    </source>
</reference>
<dbReference type="RefSeq" id="XP_022584604.1">
    <property type="nucleotide sequence ID" value="XM_022730377.1"/>
</dbReference>
<dbReference type="VEuPathDB" id="FungiDB:ASPZODRAFT_89928"/>
<keyword evidence="2" id="KW-1185">Reference proteome</keyword>
<evidence type="ECO:0000313" key="1">
    <source>
        <dbReference type="EMBL" id="OJJ50094.1"/>
    </source>
</evidence>
<sequence>MASLRSQWLFSLIEPCYMMKSAISHYLQSLVSITATSGFPLSRSQWQRVRDQGFASFWLQLSGTLNLLSWEMYLTTTTAAAAPAPPPSPTQEAAPPSISGALIPPLLSHASGVVLQIGPGSGSQLAFLPESQISKVYGAEPAVGLHDALRNAAVRHGIQTKYHILNADASRESLVSALVQGGFITQTEAETETPLFDTIICVRVLCSVPDPAHTAKELYRMLRPGGKMLVCEHVRNPWLTGRGSVLARLMQFVYMRCGWAFFVGNCRLDQDTGAVLRQAPDGDKGWAEVSLEMAASWSTFPYLHGVLVKE</sequence>
<dbReference type="CDD" id="cd02440">
    <property type="entry name" value="AdoMet_MTases"/>
    <property type="match status" value="1"/>
</dbReference>
<organism evidence="1 2">
    <name type="scientific">Penicilliopsis zonata CBS 506.65</name>
    <dbReference type="NCBI Taxonomy" id="1073090"/>
    <lineage>
        <taxon>Eukaryota</taxon>
        <taxon>Fungi</taxon>
        <taxon>Dikarya</taxon>
        <taxon>Ascomycota</taxon>
        <taxon>Pezizomycotina</taxon>
        <taxon>Eurotiomycetes</taxon>
        <taxon>Eurotiomycetidae</taxon>
        <taxon>Eurotiales</taxon>
        <taxon>Aspergillaceae</taxon>
        <taxon>Penicilliopsis</taxon>
    </lineage>
</organism>
<dbReference type="STRING" id="1073090.A0A1L9SSK8"/>
<dbReference type="Pfam" id="PF13489">
    <property type="entry name" value="Methyltransf_23"/>
    <property type="match status" value="1"/>
</dbReference>
<dbReference type="InterPro" id="IPR029063">
    <property type="entry name" value="SAM-dependent_MTases_sf"/>
</dbReference>